<sequence>MRYFWLFIAVFCFTLSTESYFSGFETTSLVILGFLALYRAIRWKKSFNPKLKFNSGNKELDRFNTELFNKAITDYNKMEREIKTLNDKSFRKQLQKTQGIAKNFLTYLQEHPERIGLARRFIDYYQDRAILLVQKYKELDRTGLQEPEVEHSKREIKQLLHYYDEAYADQFTKVLNSQLIDLDAEMKVMRENMSADGLNPNIQERPPITKANNPLINSLIELSDKFLNRK</sequence>
<proteinExistence type="predicted"/>
<evidence type="ECO:0000313" key="1">
    <source>
        <dbReference type="EMBL" id="VYU51349.1"/>
    </source>
</evidence>
<reference evidence="1" key="1">
    <citation type="submission" date="2019-11" db="EMBL/GenBank/DDBJ databases">
        <authorList>
            <person name="Feng L."/>
        </authorList>
    </citation>
    <scope>NUCLEOTIDE SEQUENCE</scope>
    <source>
        <strain evidence="1">VrattiLFYP33</strain>
    </source>
</reference>
<dbReference type="AlphaFoldDB" id="A0A6N3FHL9"/>
<accession>A0A6N3FHL9</accession>
<protein>
    <submittedName>
        <fullName evidence="1">5-bromo-4-chloroindolyl phosphate hydrolysis protein</fullName>
    </submittedName>
</protein>
<dbReference type="Pfam" id="PF10112">
    <property type="entry name" value="Halogen_Hydrol"/>
    <property type="match status" value="1"/>
</dbReference>
<dbReference type="EMBL" id="CACRUX010000101">
    <property type="protein sequence ID" value="VYU51349.1"/>
    <property type="molecule type" value="Genomic_DNA"/>
</dbReference>
<gene>
    <name evidence="1" type="ORF">VRLFYP33_02319</name>
</gene>
<name>A0A6N3FHL9_9FIRM</name>
<organism evidence="1">
    <name type="scientific">Veillonella ratti</name>
    <dbReference type="NCBI Taxonomy" id="103892"/>
    <lineage>
        <taxon>Bacteria</taxon>
        <taxon>Bacillati</taxon>
        <taxon>Bacillota</taxon>
        <taxon>Negativicutes</taxon>
        <taxon>Veillonellales</taxon>
        <taxon>Veillonellaceae</taxon>
        <taxon>Veillonella</taxon>
    </lineage>
</organism>
<dbReference type="RefSeq" id="WP_021842638.1">
    <property type="nucleotide sequence ID" value="NZ_CACRUX010000101.1"/>
</dbReference>
<dbReference type="InterPro" id="IPR018770">
    <property type="entry name" value="ChloroindolylP_hydrolase"/>
</dbReference>